<evidence type="ECO:0000256" key="25">
    <source>
        <dbReference type="ARBA" id="ARBA00044770"/>
    </source>
</evidence>
<evidence type="ECO:0000259" key="30">
    <source>
        <dbReference type="Pfam" id="PF00912"/>
    </source>
</evidence>
<keyword evidence="20 28" id="KW-0472">Membrane</keyword>
<keyword evidence="9" id="KW-0997">Cell inner membrane</keyword>
<dbReference type="GO" id="GO:0030288">
    <property type="term" value="C:outer membrane-bounded periplasmic space"/>
    <property type="evidence" value="ECO:0007669"/>
    <property type="project" value="TreeGrafter"/>
</dbReference>
<keyword evidence="14 28" id="KW-0812">Transmembrane</keyword>
<evidence type="ECO:0000256" key="26">
    <source>
        <dbReference type="ARBA" id="ARBA00049902"/>
    </source>
</evidence>
<dbReference type="GO" id="GO:0008360">
    <property type="term" value="P:regulation of cell shape"/>
    <property type="evidence" value="ECO:0007669"/>
    <property type="project" value="UniProtKB-KW"/>
</dbReference>
<dbReference type="RefSeq" id="WP_038152617.1">
    <property type="nucleotide sequence ID" value="NZ_CABLCD010000018.1"/>
</dbReference>
<reference evidence="32 33" key="1">
    <citation type="submission" date="2015-08" db="EMBL/GenBank/DDBJ databases">
        <title>Antibacterial properties of a collection of Vibrionaceae strains.</title>
        <authorList>
            <person name="Giubergia S."/>
        </authorList>
    </citation>
    <scope>NUCLEOTIDE SEQUENCE [LARGE SCALE GENOMIC DNA]</scope>
    <source>
        <strain evidence="32 33">S0821</strain>
    </source>
</reference>
<keyword evidence="19 28" id="KW-1133">Transmembrane helix</keyword>
<keyword evidence="15" id="KW-0378">Hydrolase</keyword>
<dbReference type="InterPro" id="IPR012338">
    <property type="entry name" value="Beta-lactam/transpept-like"/>
</dbReference>
<dbReference type="FunCoup" id="A0A0Q2R2U0">
    <property type="interactions" value="368"/>
</dbReference>
<evidence type="ECO:0000256" key="21">
    <source>
        <dbReference type="ARBA" id="ARBA00023251"/>
    </source>
</evidence>
<evidence type="ECO:0000256" key="20">
    <source>
        <dbReference type="ARBA" id="ARBA00023136"/>
    </source>
</evidence>
<dbReference type="InterPro" id="IPR023346">
    <property type="entry name" value="Lysozyme-like_dom_sf"/>
</dbReference>
<evidence type="ECO:0000256" key="13">
    <source>
        <dbReference type="ARBA" id="ARBA00022679"/>
    </source>
</evidence>
<keyword evidence="10" id="KW-0121">Carboxypeptidase</keyword>
<dbReference type="OrthoDB" id="9766909at2"/>
<dbReference type="GO" id="GO:0009002">
    <property type="term" value="F:serine-type D-Ala-D-Ala carboxypeptidase activity"/>
    <property type="evidence" value="ECO:0007669"/>
    <property type="project" value="UniProtKB-EC"/>
</dbReference>
<keyword evidence="23" id="KW-0961">Cell wall biogenesis/degradation</keyword>
<dbReference type="SUPFAM" id="SSF56601">
    <property type="entry name" value="beta-lactamase/transpeptidase-like"/>
    <property type="match status" value="1"/>
</dbReference>
<dbReference type="GO" id="GO:0008955">
    <property type="term" value="F:peptidoglycan glycosyltransferase activity"/>
    <property type="evidence" value="ECO:0007669"/>
    <property type="project" value="UniProtKB-EC"/>
</dbReference>
<dbReference type="PANTHER" id="PTHR32282:SF27">
    <property type="entry name" value="PENICILLIN-BINDING PROTEIN 1A"/>
    <property type="match status" value="1"/>
</dbReference>
<dbReference type="InterPro" id="IPR031376">
    <property type="entry name" value="PCB_OB"/>
</dbReference>
<dbReference type="EC" id="3.4.16.4" evidence="6"/>
<comment type="catalytic activity">
    <reaction evidence="26">
        <text>[GlcNAc-(1-&gt;4)-Mur2Ac(oyl-L-Ala-gamma-D-Glu-L-Lys-D-Ala-D-Ala)](n)-di-trans,octa-cis-undecaprenyl diphosphate + beta-D-GlcNAc-(1-&gt;4)-Mur2Ac(oyl-L-Ala-gamma-D-Glu-L-Lys-D-Ala-D-Ala)-di-trans,octa-cis-undecaprenyl diphosphate = [GlcNAc-(1-&gt;4)-Mur2Ac(oyl-L-Ala-gamma-D-Glu-L-Lys-D-Ala-D-Ala)](n+1)-di-trans,octa-cis-undecaprenyl diphosphate + di-trans,octa-cis-undecaprenyl diphosphate + H(+)</text>
        <dbReference type="Rhea" id="RHEA:23708"/>
        <dbReference type="Rhea" id="RHEA-COMP:9602"/>
        <dbReference type="Rhea" id="RHEA-COMP:9603"/>
        <dbReference type="ChEBI" id="CHEBI:15378"/>
        <dbReference type="ChEBI" id="CHEBI:58405"/>
        <dbReference type="ChEBI" id="CHEBI:60033"/>
        <dbReference type="ChEBI" id="CHEBI:78435"/>
        <dbReference type="EC" id="2.4.99.28"/>
    </reaction>
</comment>
<dbReference type="Gene3D" id="3.40.710.10">
    <property type="entry name" value="DD-peptidase/beta-lactamase superfamily"/>
    <property type="match status" value="2"/>
</dbReference>
<feature type="domain" description="Penicillin-binding protein OB-like" evidence="31">
    <location>
        <begin position="316"/>
        <end position="430"/>
    </location>
</feature>
<dbReference type="Proteomes" id="UP000051221">
    <property type="component" value="Unassembled WGS sequence"/>
</dbReference>
<evidence type="ECO:0000256" key="10">
    <source>
        <dbReference type="ARBA" id="ARBA00022645"/>
    </source>
</evidence>
<keyword evidence="21" id="KW-0046">Antibiotic resistance</keyword>
<evidence type="ECO:0000256" key="14">
    <source>
        <dbReference type="ARBA" id="ARBA00022692"/>
    </source>
</evidence>
<accession>A0A0Q2R2U0</accession>
<comment type="pathway">
    <text evidence="27">Glycan biosynthesis.</text>
</comment>
<evidence type="ECO:0000256" key="28">
    <source>
        <dbReference type="SAM" id="Phobius"/>
    </source>
</evidence>
<evidence type="ECO:0000256" key="15">
    <source>
        <dbReference type="ARBA" id="ARBA00022801"/>
    </source>
</evidence>
<evidence type="ECO:0000259" key="29">
    <source>
        <dbReference type="Pfam" id="PF00905"/>
    </source>
</evidence>
<evidence type="ECO:0000256" key="17">
    <source>
        <dbReference type="ARBA" id="ARBA00022968"/>
    </source>
</evidence>
<evidence type="ECO:0000256" key="23">
    <source>
        <dbReference type="ARBA" id="ARBA00023316"/>
    </source>
</evidence>
<dbReference type="FunFam" id="3.40.710.10:FF:000010">
    <property type="entry name" value="Penicillin-binding protein 1A"/>
    <property type="match status" value="1"/>
</dbReference>
<evidence type="ECO:0000256" key="5">
    <source>
        <dbReference type="ARBA" id="ARBA00007739"/>
    </source>
</evidence>
<comment type="catalytic activity">
    <reaction evidence="24">
        <text>Preferential cleavage: (Ac)2-L-Lys-D-Ala-|-D-Ala. Also transpeptidation of peptidyl-alanyl moieties that are N-acyl substituents of D-alanine.</text>
        <dbReference type="EC" id="3.4.16.4"/>
    </reaction>
</comment>
<dbReference type="PANTHER" id="PTHR32282">
    <property type="entry name" value="BINDING PROTEIN TRANSPEPTIDASE, PUTATIVE-RELATED"/>
    <property type="match status" value="1"/>
</dbReference>
<comment type="similarity">
    <text evidence="5">In the N-terminal section; belongs to the glycosyltransferase 51 family.</text>
</comment>
<evidence type="ECO:0000256" key="18">
    <source>
        <dbReference type="ARBA" id="ARBA00022984"/>
    </source>
</evidence>
<evidence type="ECO:0000256" key="24">
    <source>
        <dbReference type="ARBA" id="ARBA00034000"/>
    </source>
</evidence>
<dbReference type="GO" id="GO:0046677">
    <property type="term" value="P:response to antibiotic"/>
    <property type="evidence" value="ECO:0007669"/>
    <property type="project" value="UniProtKB-KW"/>
</dbReference>
<feature type="domain" description="Glycosyl transferase family 51" evidence="30">
    <location>
        <begin position="54"/>
        <end position="229"/>
    </location>
</feature>
<dbReference type="Gene3D" id="1.10.3810.10">
    <property type="entry name" value="Biosynthetic peptidoglycan transglycosylase-like"/>
    <property type="match status" value="1"/>
</dbReference>
<comment type="similarity">
    <text evidence="4">In the C-terminal section; belongs to the transpeptidase family.</text>
</comment>
<keyword evidence="22" id="KW-0511">Multifunctional enzyme</keyword>
<dbReference type="Pfam" id="PF17092">
    <property type="entry name" value="PCB_OB"/>
    <property type="match status" value="1"/>
</dbReference>
<evidence type="ECO:0000256" key="3">
    <source>
        <dbReference type="ARBA" id="ARBA00004752"/>
    </source>
</evidence>
<organism evidence="32 33">
    <name type="scientific">Vibrio furnissii</name>
    <dbReference type="NCBI Taxonomy" id="29494"/>
    <lineage>
        <taxon>Bacteria</taxon>
        <taxon>Pseudomonadati</taxon>
        <taxon>Pseudomonadota</taxon>
        <taxon>Gammaproteobacteria</taxon>
        <taxon>Vibrionales</taxon>
        <taxon>Vibrionaceae</taxon>
        <taxon>Vibrio</taxon>
    </lineage>
</organism>
<keyword evidence="17" id="KW-0735">Signal-anchor</keyword>
<sequence>MKFIKRLLVFSLICIILGVTTIFGFYFYVKSDLPDVATLRDVQLQTPMQVFSQDGKLIAQFGEKRRIPLKLDEMPKELLEAVIATEDSRFYEHYGFDPIGITRAAFAVLASGSASQGASTITQQLARNFFLSNEKKIMRKIKEIFIAVHIEQLLTKDEILELYLNKIYLGYRSYGVGAAAQAYFGKEVKDLTLGEIAMIAGLPKAPSTMNPIYSVERATNRRNVVLLRMLNEKYITQAQYDEARNEQLDSRFHGAEIELSAPYVAEIARAWMIDRYGEDAYTSGMNVYTTVDSKLQRAANKAALDNLLAYDERHGFRGAEKELWKSGQAAWDEEKISNHLRNEPTYNDLFPAVVMKVDSKSAQVWVKNTGLQTIAWDDMNWARRFITDERQGPVPNKAADILAVGEQVWVRQLHDSGAEEQHWKLSQVPNAQTAFVAMNPENGAVLALVGGFNFVHNKFNRATQSVRQVGSSIKPFIYSAALDKGLTLASLINDAPINQWDESQGTAWRPKNSPPTYAGPTRVRIGLAQSKNVMAVRVLREVGLDDARQYLTRFGFNLNQLPRSETIALGAGSLTPVKMAQGYSVFANGGYYVEPFYISKVEGPYGDAEFAATPKAVCHSECTTTLSNGIEEQDVDAPYAPKVISEQNAFLVRQMMYSNIWGGGDWREGTGWNGTGWRAQALKRRDIGGKTGTTNDSKDAWYNGYGPGIVATAWVGFDEHSRNLGRTTPNPAIEDDVSGAEAGAKTAQPAWIEFMGLALDGVPYQEQAIPDNIVRVRIDRDSGLLTNKLDSSSMFEYFVNGTEPKEYMTESSTNSIYTSDDNESLF</sequence>
<keyword evidence="16" id="KW-0133">Cell shape</keyword>
<comment type="function">
    <text evidence="1">Cell wall formation. Synthesis of cross-linked peptidoglycan from the lipid intermediates. The enzyme has a penicillin-insensitive transglycosylase N-terminal domain (formation of linear glycan strands) and a penicillin-sensitive transpeptidase C-terminal domain (cross-linking of the peptide subunits).</text>
</comment>
<evidence type="ECO:0000256" key="2">
    <source>
        <dbReference type="ARBA" id="ARBA00004249"/>
    </source>
</evidence>
<dbReference type="GO" id="GO:0009252">
    <property type="term" value="P:peptidoglycan biosynthetic process"/>
    <property type="evidence" value="ECO:0007669"/>
    <property type="project" value="UniProtKB-UniPathway"/>
</dbReference>
<dbReference type="NCBIfam" id="TIGR02074">
    <property type="entry name" value="PBP_1a_fam"/>
    <property type="match status" value="1"/>
</dbReference>
<dbReference type="GO" id="GO:0006508">
    <property type="term" value="P:proteolysis"/>
    <property type="evidence" value="ECO:0007669"/>
    <property type="project" value="UniProtKB-KW"/>
</dbReference>
<comment type="caution">
    <text evidence="32">The sequence shown here is derived from an EMBL/GenBank/DDBJ whole genome shotgun (WGS) entry which is preliminary data.</text>
</comment>
<dbReference type="GO" id="GO:0005886">
    <property type="term" value="C:plasma membrane"/>
    <property type="evidence" value="ECO:0007669"/>
    <property type="project" value="UniProtKB-SubCell"/>
</dbReference>
<dbReference type="FunFam" id="1.10.3810.10:FF:000003">
    <property type="entry name" value="Penicillin-binding protein 1a"/>
    <property type="match status" value="1"/>
</dbReference>
<protein>
    <recommendedName>
        <fullName evidence="7">Penicillin-binding protein 1A</fullName>
        <ecNumber evidence="25">2.4.99.28</ecNumber>
        <ecNumber evidence="6">3.4.16.4</ecNumber>
    </recommendedName>
</protein>
<feature type="domain" description="Penicillin-binding protein transpeptidase" evidence="29">
    <location>
        <begin position="434"/>
        <end position="699"/>
    </location>
</feature>
<comment type="pathway">
    <text evidence="3">Cell wall biogenesis; peptidoglycan biosynthesis.</text>
</comment>
<evidence type="ECO:0000259" key="31">
    <source>
        <dbReference type="Pfam" id="PF17092"/>
    </source>
</evidence>
<evidence type="ECO:0000256" key="9">
    <source>
        <dbReference type="ARBA" id="ARBA00022519"/>
    </source>
</evidence>
<proteinExistence type="inferred from homology"/>
<name>A0A0Q2R2U0_VIBFU</name>
<evidence type="ECO:0000256" key="11">
    <source>
        <dbReference type="ARBA" id="ARBA00022670"/>
    </source>
</evidence>
<dbReference type="EC" id="2.4.99.28" evidence="25"/>
<evidence type="ECO:0000256" key="6">
    <source>
        <dbReference type="ARBA" id="ARBA00012448"/>
    </source>
</evidence>
<evidence type="ECO:0000313" key="33">
    <source>
        <dbReference type="Proteomes" id="UP000051221"/>
    </source>
</evidence>
<evidence type="ECO:0000256" key="4">
    <source>
        <dbReference type="ARBA" id="ARBA00007090"/>
    </source>
</evidence>
<keyword evidence="18" id="KW-0573">Peptidoglycan synthesis</keyword>
<dbReference type="InParanoid" id="A0A0Q2R2U0"/>
<dbReference type="Pfam" id="PF00912">
    <property type="entry name" value="Transgly"/>
    <property type="match status" value="1"/>
</dbReference>
<evidence type="ECO:0000256" key="12">
    <source>
        <dbReference type="ARBA" id="ARBA00022676"/>
    </source>
</evidence>
<evidence type="ECO:0000313" key="32">
    <source>
        <dbReference type="EMBL" id="KQH86525.1"/>
    </source>
</evidence>
<dbReference type="InterPro" id="IPR036950">
    <property type="entry name" value="PBP_transglycosylase"/>
</dbReference>
<dbReference type="InterPro" id="IPR050396">
    <property type="entry name" value="Glycosyltr_51/Transpeptidase"/>
</dbReference>
<dbReference type="SUPFAM" id="SSF53955">
    <property type="entry name" value="Lysozyme-like"/>
    <property type="match status" value="1"/>
</dbReference>
<dbReference type="UniPathway" id="UPA00219"/>
<dbReference type="AlphaFoldDB" id="A0A0Q2R2U0"/>
<evidence type="ECO:0000256" key="19">
    <source>
        <dbReference type="ARBA" id="ARBA00022989"/>
    </source>
</evidence>
<keyword evidence="33" id="KW-1185">Reference proteome</keyword>
<dbReference type="GO" id="GO:0008658">
    <property type="term" value="F:penicillin binding"/>
    <property type="evidence" value="ECO:0007669"/>
    <property type="project" value="InterPro"/>
</dbReference>
<dbReference type="Pfam" id="PF00905">
    <property type="entry name" value="Transpeptidase"/>
    <property type="match status" value="1"/>
</dbReference>
<keyword evidence="13" id="KW-0808">Transferase</keyword>
<dbReference type="InterPro" id="IPR001264">
    <property type="entry name" value="Glyco_trans_51"/>
</dbReference>
<keyword evidence="8" id="KW-1003">Cell membrane</keyword>
<evidence type="ECO:0000256" key="27">
    <source>
        <dbReference type="ARBA" id="ARBA00060592"/>
    </source>
</evidence>
<dbReference type="GeneID" id="50533761"/>
<evidence type="ECO:0000256" key="7">
    <source>
        <dbReference type="ARBA" id="ARBA00018638"/>
    </source>
</evidence>
<evidence type="ECO:0000256" key="16">
    <source>
        <dbReference type="ARBA" id="ARBA00022960"/>
    </source>
</evidence>
<gene>
    <name evidence="32" type="ORF">AMR76_08200</name>
</gene>
<dbReference type="GO" id="GO:0071555">
    <property type="term" value="P:cell wall organization"/>
    <property type="evidence" value="ECO:0007669"/>
    <property type="project" value="UniProtKB-KW"/>
</dbReference>
<dbReference type="InterPro" id="IPR001460">
    <property type="entry name" value="PCN-bd_Tpept"/>
</dbReference>
<evidence type="ECO:0000256" key="22">
    <source>
        <dbReference type="ARBA" id="ARBA00023268"/>
    </source>
</evidence>
<keyword evidence="11" id="KW-0645">Protease</keyword>
<evidence type="ECO:0000256" key="8">
    <source>
        <dbReference type="ARBA" id="ARBA00022475"/>
    </source>
</evidence>
<dbReference type="EMBL" id="LKHS01000006">
    <property type="protein sequence ID" value="KQH86525.1"/>
    <property type="molecule type" value="Genomic_DNA"/>
</dbReference>
<comment type="subcellular location">
    <subcellularLocation>
        <location evidence="2">Cell inner membrane</location>
        <topology evidence="2">Single-pass type II membrane protein</topology>
    </subcellularLocation>
</comment>
<evidence type="ECO:0000256" key="1">
    <source>
        <dbReference type="ARBA" id="ARBA00002624"/>
    </source>
</evidence>
<keyword evidence="12" id="KW-0328">Glycosyltransferase</keyword>
<feature type="transmembrane region" description="Helical" evidence="28">
    <location>
        <begin position="7"/>
        <end position="29"/>
    </location>
</feature>